<organism evidence="3 4">
    <name type="scientific">Strongylus vulgaris</name>
    <name type="common">Blood worm</name>
    <dbReference type="NCBI Taxonomy" id="40348"/>
    <lineage>
        <taxon>Eukaryota</taxon>
        <taxon>Metazoa</taxon>
        <taxon>Ecdysozoa</taxon>
        <taxon>Nematoda</taxon>
        <taxon>Chromadorea</taxon>
        <taxon>Rhabditida</taxon>
        <taxon>Rhabditina</taxon>
        <taxon>Rhabditomorpha</taxon>
        <taxon>Strongyloidea</taxon>
        <taxon>Strongylidae</taxon>
        <taxon>Strongylus</taxon>
    </lineage>
</organism>
<protein>
    <recommendedName>
        <fullName evidence="2">ESF1 RRM domain-containing protein</fullName>
    </recommendedName>
</protein>
<dbReference type="Proteomes" id="UP000270094">
    <property type="component" value="Unassembled WGS sequence"/>
</dbReference>
<feature type="compositionally biased region" description="Basic and acidic residues" evidence="1">
    <location>
        <begin position="72"/>
        <end position="83"/>
    </location>
</feature>
<feature type="compositionally biased region" description="Basic and acidic residues" evidence="1">
    <location>
        <begin position="97"/>
        <end position="108"/>
    </location>
</feature>
<accession>A0A3P7I8S0</accession>
<dbReference type="GO" id="GO:0003723">
    <property type="term" value="F:RNA binding"/>
    <property type="evidence" value="ECO:0007669"/>
    <property type="project" value="TreeGrafter"/>
</dbReference>
<feature type="non-terminal residue" evidence="3">
    <location>
        <position position="287"/>
    </location>
</feature>
<name>A0A3P7I8S0_STRVU</name>
<dbReference type="Pfam" id="PF25121">
    <property type="entry name" value="RRM_ESF1"/>
    <property type="match status" value="1"/>
</dbReference>
<proteinExistence type="predicted"/>
<feature type="domain" description="ESF1 RRM" evidence="2">
    <location>
        <begin position="154"/>
        <end position="287"/>
    </location>
</feature>
<feature type="region of interest" description="Disordered" evidence="1">
    <location>
        <begin position="66"/>
        <end position="129"/>
    </location>
</feature>
<dbReference type="EMBL" id="UYYB01011356">
    <property type="protein sequence ID" value="VDM69180.1"/>
    <property type="molecule type" value="Genomic_DNA"/>
</dbReference>
<evidence type="ECO:0000256" key="1">
    <source>
        <dbReference type="SAM" id="MobiDB-lite"/>
    </source>
</evidence>
<feature type="compositionally biased region" description="Acidic residues" evidence="1">
    <location>
        <begin position="116"/>
        <end position="126"/>
    </location>
</feature>
<dbReference type="OrthoDB" id="431825at2759"/>
<dbReference type="PANTHER" id="PTHR12202:SF0">
    <property type="entry name" value="ESF1 HOMOLOG"/>
    <property type="match status" value="1"/>
</dbReference>
<dbReference type="PANTHER" id="PTHR12202">
    <property type="entry name" value="ESF1 HOMOLOG"/>
    <property type="match status" value="1"/>
</dbReference>
<gene>
    <name evidence="3" type="ORF">SVUK_LOCUS4178</name>
</gene>
<evidence type="ECO:0000313" key="3">
    <source>
        <dbReference type="EMBL" id="VDM69180.1"/>
    </source>
</evidence>
<feature type="non-terminal residue" evidence="3">
    <location>
        <position position="1"/>
    </location>
</feature>
<dbReference type="InterPro" id="IPR039754">
    <property type="entry name" value="Esf1"/>
</dbReference>
<dbReference type="InterPro" id="IPR056750">
    <property type="entry name" value="RRM_ESF1"/>
</dbReference>
<sequence>VQVTIGKRFAAVVTDPRFSSNANVDKYGRPVKRTPGDFLDLYTLEDSDEEDEEDKELPFKKVKIAKSVGQRKKTEDEEERVAGSDDENEEVDEAGSDDDRPIKLDLARGEGNVESSSDEDESDSESEWQTNENLEMEIDLAHLDEDAEQVEWATSRIAACNMDWNVVHCEDLMVLSKSFTPPGGSIKRITIYLSDFGAERLAEEDKHGPRLQLSKPLEEYEGDKIDEETKLAMRKYQVDQLRYYYAIIECDSTETAVAIYDQCDGYQFEASDIKMDFRFVPDGMEFD</sequence>
<keyword evidence="4" id="KW-1185">Reference proteome</keyword>
<dbReference type="GO" id="GO:0006364">
    <property type="term" value="P:rRNA processing"/>
    <property type="evidence" value="ECO:0007669"/>
    <property type="project" value="InterPro"/>
</dbReference>
<evidence type="ECO:0000313" key="4">
    <source>
        <dbReference type="Proteomes" id="UP000270094"/>
    </source>
</evidence>
<feature type="compositionally biased region" description="Acidic residues" evidence="1">
    <location>
        <begin position="84"/>
        <end position="96"/>
    </location>
</feature>
<reference evidence="3 4" key="1">
    <citation type="submission" date="2018-11" db="EMBL/GenBank/DDBJ databases">
        <authorList>
            <consortium name="Pathogen Informatics"/>
        </authorList>
    </citation>
    <scope>NUCLEOTIDE SEQUENCE [LARGE SCALE GENOMIC DNA]</scope>
</reference>
<dbReference type="AlphaFoldDB" id="A0A3P7I8S0"/>
<evidence type="ECO:0000259" key="2">
    <source>
        <dbReference type="Pfam" id="PF25121"/>
    </source>
</evidence>